<keyword evidence="6" id="KW-0804">Transcription</keyword>
<dbReference type="GO" id="GO:0005516">
    <property type="term" value="F:calmodulin binding"/>
    <property type="evidence" value="ECO:0007669"/>
    <property type="project" value="InterPro"/>
</dbReference>
<dbReference type="InterPro" id="IPR012416">
    <property type="entry name" value="CBP60"/>
</dbReference>
<evidence type="ECO:0000313" key="11">
    <source>
        <dbReference type="EMBL" id="CAA0820890.1"/>
    </source>
</evidence>
<accession>A0A9N7N2M0</accession>
<keyword evidence="3" id="KW-0805">Transcription regulation</keyword>
<evidence type="ECO:0000259" key="10">
    <source>
        <dbReference type="Pfam" id="PF20452"/>
    </source>
</evidence>
<dbReference type="PANTHER" id="PTHR31713:SF14">
    <property type="entry name" value="CALMODULIN-BINDING PROTEIN 60 A"/>
    <property type="match status" value="1"/>
</dbReference>
<dbReference type="InterPro" id="IPR046829">
    <property type="entry name" value="Calmod_bind_C"/>
</dbReference>
<organism evidence="11 12">
    <name type="scientific">Striga hermonthica</name>
    <name type="common">Purple witchweed</name>
    <name type="synonym">Buchnera hermonthica</name>
    <dbReference type="NCBI Taxonomy" id="68872"/>
    <lineage>
        <taxon>Eukaryota</taxon>
        <taxon>Viridiplantae</taxon>
        <taxon>Streptophyta</taxon>
        <taxon>Embryophyta</taxon>
        <taxon>Tracheophyta</taxon>
        <taxon>Spermatophyta</taxon>
        <taxon>Magnoliopsida</taxon>
        <taxon>eudicotyledons</taxon>
        <taxon>Gunneridae</taxon>
        <taxon>Pentapetalae</taxon>
        <taxon>asterids</taxon>
        <taxon>lamiids</taxon>
        <taxon>Lamiales</taxon>
        <taxon>Orobanchaceae</taxon>
        <taxon>Buchnereae</taxon>
        <taxon>Striga</taxon>
    </lineage>
</organism>
<dbReference type="Pfam" id="PF20451">
    <property type="entry name" value="Calmod_bind_M"/>
    <property type="match status" value="1"/>
</dbReference>
<evidence type="ECO:0000256" key="3">
    <source>
        <dbReference type="ARBA" id="ARBA00023015"/>
    </source>
</evidence>
<keyword evidence="7" id="KW-0539">Nucleus</keyword>
<evidence type="ECO:0000256" key="2">
    <source>
        <dbReference type="ARBA" id="ARBA00007214"/>
    </source>
</evidence>
<dbReference type="EMBL" id="CACSLK010020742">
    <property type="protein sequence ID" value="CAA0820890.1"/>
    <property type="molecule type" value="Genomic_DNA"/>
</dbReference>
<dbReference type="Pfam" id="PF20452">
    <property type="entry name" value="Calmod_bind_C"/>
    <property type="match status" value="1"/>
</dbReference>
<evidence type="ECO:0000256" key="6">
    <source>
        <dbReference type="ARBA" id="ARBA00023163"/>
    </source>
</evidence>
<dbReference type="GO" id="GO:0005634">
    <property type="term" value="C:nucleus"/>
    <property type="evidence" value="ECO:0007669"/>
    <property type="project" value="UniProtKB-SubCell"/>
</dbReference>
<dbReference type="GO" id="GO:0043565">
    <property type="term" value="F:sequence-specific DNA binding"/>
    <property type="evidence" value="ECO:0007669"/>
    <property type="project" value="TreeGrafter"/>
</dbReference>
<keyword evidence="5" id="KW-0010">Activator</keyword>
<name>A0A9N7N2M0_STRHE</name>
<protein>
    <submittedName>
        <fullName evidence="11">Calmodulin-binding protein 60 A</fullName>
    </submittedName>
</protein>
<gene>
    <name evidence="11" type="ORF">SHERM_18892</name>
</gene>
<proteinExistence type="inferred from homology"/>
<evidence type="ECO:0000256" key="1">
    <source>
        <dbReference type="ARBA" id="ARBA00004123"/>
    </source>
</evidence>
<dbReference type="GO" id="GO:0080142">
    <property type="term" value="P:regulation of salicylic acid biosynthetic process"/>
    <property type="evidence" value="ECO:0007669"/>
    <property type="project" value="TreeGrafter"/>
</dbReference>
<comment type="caution">
    <text evidence="11">The sequence shown here is derived from an EMBL/GenBank/DDBJ whole genome shotgun (WGS) entry which is preliminary data.</text>
</comment>
<dbReference type="OrthoDB" id="899842at2759"/>
<evidence type="ECO:0000256" key="5">
    <source>
        <dbReference type="ARBA" id="ARBA00023159"/>
    </source>
</evidence>
<dbReference type="InterPro" id="IPR046831">
    <property type="entry name" value="Calmodulin_bind_N"/>
</dbReference>
<evidence type="ECO:0000259" key="8">
    <source>
        <dbReference type="Pfam" id="PF07887"/>
    </source>
</evidence>
<dbReference type="Pfam" id="PF07887">
    <property type="entry name" value="Calmodulin_bind"/>
    <property type="match status" value="1"/>
</dbReference>
<dbReference type="Proteomes" id="UP001153555">
    <property type="component" value="Unassembled WGS sequence"/>
</dbReference>
<evidence type="ECO:0000313" key="12">
    <source>
        <dbReference type="Proteomes" id="UP001153555"/>
    </source>
</evidence>
<dbReference type="PANTHER" id="PTHR31713">
    <property type="entry name" value="OS02G0177800 PROTEIN"/>
    <property type="match status" value="1"/>
</dbReference>
<keyword evidence="12" id="KW-1185">Reference proteome</keyword>
<evidence type="ECO:0000256" key="4">
    <source>
        <dbReference type="ARBA" id="ARBA00023125"/>
    </source>
</evidence>
<evidence type="ECO:0000256" key="7">
    <source>
        <dbReference type="ARBA" id="ARBA00023242"/>
    </source>
</evidence>
<evidence type="ECO:0000259" key="9">
    <source>
        <dbReference type="Pfam" id="PF20451"/>
    </source>
</evidence>
<reference evidence="11" key="1">
    <citation type="submission" date="2019-12" db="EMBL/GenBank/DDBJ databases">
        <authorList>
            <person name="Scholes J."/>
        </authorList>
    </citation>
    <scope>NUCLEOTIDE SEQUENCE</scope>
</reference>
<dbReference type="GO" id="GO:0003700">
    <property type="term" value="F:DNA-binding transcription factor activity"/>
    <property type="evidence" value="ECO:0007669"/>
    <property type="project" value="TreeGrafter"/>
</dbReference>
<feature type="domain" description="Calmodulin binding protein-like N-terminal" evidence="8">
    <location>
        <begin position="55"/>
        <end position="200"/>
    </location>
</feature>
<feature type="domain" description="Calmodulin binding protein central" evidence="9">
    <location>
        <begin position="214"/>
        <end position="277"/>
    </location>
</feature>
<sequence>MMVIHTVHQVIGPFVENLVRKVVKEEIQSIEKKFLSCINASNHASETARPRERSLRLKFLDEISGPILTGKAILGKTGTHVRVAIVDNTNEQIVSCGPESSAKVEILVLDASDDVINDYSPSHEDFNKNIIREDDKKRPHFPKSYYIYLDKGLGILLNAKFGHDSSWMKSCSCRLGARVVGNLRGVEVKEGLTESFSVLDSRSKLYGNHYPPSLSDHVWRLENIRKDGPRCKLLNEKLKVFTVGDFLFLLSIDPQRLQKIIDCGAKWNATVDHARTCVVEDKKIYLYYPSSGSKMGVAFDVVGGLKGLIHDSSYVPVESLSADEKDRAHDLLLSAFENRKNAAHFTDENTLQRQFPSKTSSSVQEEPSGSYLIISENIDGQDATELWPSSTDIVNPHNESSSAEQIYDPNYSFLLNYDMPSPGQYSDFNLFLQHFGEEHEARMSHCYPERLNNTSLELHCHRRESNIAAIICVIRASMRFMASGGLHVHKRRRV</sequence>
<dbReference type="InterPro" id="IPR046830">
    <property type="entry name" value="Calmod_bind_M"/>
</dbReference>
<keyword evidence="4" id="KW-0238">DNA-binding</keyword>
<comment type="subcellular location">
    <subcellularLocation>
        <location evidence="1">Nucleus</location>
    </subcellularLocation>
</comment>
<feature type="domain" description="Calmodulin binding protein C-terminal" evidence="10">
    <location>
        <begin position="283"/>
        <end position="341"/>
    </location>
</feature>
<dbReference type="AlphaFoldDB" id="A0A9N7N2M0"/>
<comment type="similarity">
    <text evidence="2">Belongs to the plant ACBP60 protein family.</text>
</comment>